<name>A0A1T4TQR0_9BACT</name>
<keyword evidence="3" id="KW-0732">Signal</keyword>
<dbReference type="PROSITE" id="PS51257">
    <property type="entry name" value="PROKAR_LIPOPROTEIN"/>
    <property type="match status" value="1"/>
</dbReference>
<reference evidence="9" key="1">
    <citation type="submission" date="2017-02" db="EMBL/GenBank/DDBJ databases">
        <authorList>
            <person name="Varghese N."/>
            <person name="Submissions S."/>
        </authorList>
    </citation>
    <scope>NUCLEOTIDE SEQUENCE [LARGE SCALE GENOMIC DNA]</scope>
    <source>
        <strain evidence="9">DSM 22224</strain>
    </source>
</reference>
<sequence length="534" mass="60375">MKKYYIIAAGLLLGFTACKKNFLVRDNPTATTDEKWWNLESDLQNALGDIYGGLPSGTLSDYGFMSNCRMHLAGTTDEAVFRGNYGDWQTFPVGLATSQTNSVTEIYRKHYSYIRSACRFLENYNRAYVEDATRKARYAGEARALRAWYHLDLFLLYGPVPIVSHSLPPELQFVKRNTKEEVVSFIAAQLDSAAAELPATYPESDVYRMSKGTCYAMQTVLYLNAGDYAKCAEAAKKVIDLNVYELYQSAQPGVSSYASLFSYSGMVNKERILFRRGGQNEAFFRNAPKSLGGQATTNPTAAMVNAYETLQGKTLEELGPDSLAIYQAHPRYNNNRDPRLAASVIVPGETFVNRKLEPFTAGNADQIGLTQSTQTGFWTRKYLDVQDAGAPWSGSLHFMIIRYAEILLDYVEALVEKNEWQHPDVVKYLNQIRRRAGMPDVDVSRYNSQAALRTLIRRERQVELAFEGQRLFDIRRWKTAEVLLNQAAKGAVDPATGKAVVVEQRKFNARRDYVWPIPLIEMNTNPNMIQNPNW</sequence>
<evidence type="ECO:0000256" key="2">
    <source>
        <dbReference type="ARBA" id="ARBA00006275"/>
    </source>
</evidence>
<dbReference type="EMBL" id="FUWZ01000006">
    <property type="protein sequence ID" value="SKA42783.1"/>
    <property type="molecule type" value="Genomic_DNA"/>
</dbReference>
<dbReference type="Proteomes" id="UP000190367">
    <property type="component" value="Unassembled WGS sequence"/>
</dbReference>
<evidence type="ECO:0000313" key="9">
    <source>
        <dbReference type="Proteomes" id="UP000190367"/>
    </source>
</evidence>
<gene>
    <name evidence="8" type="ORF">SAMN04488128_10621</name>
</gene>
<dbReference type="STRING" id="634771.SAMN04488128_10621"/>
<evidence type="ECO:0000256" key="4">
    <source>
        <dbReference type="ARBA" id="ARBA00023136"/>
    </source>
</evidence>
<evidence type="ECO:0000259" key="7">
    <source>
        <dbReference type="Pfam" id="PF14322"/>
    </source>
</evidence>
<dbReference type="Pfam" id="PF07980">
    <property type="entry name" value="SusD_RagB"/>
    <property type="match status" value="1"/>
</dbReference>
<evidence type="ECO:0000256" key="5">
    <source>
        <dbReference type="ARBA" id="ARBA00023237"/>
    </source>
</evidence>
<evidence type="ECO:0000259" key="6">
    <source>
        <dbReference type="Pfam" id="PF07980"/>
    </source>
</evidence>
<proteinExistence type="inferred from homology"/>
<comment type="subcellular location">
    <subcellularLocation>
        <location evidence="1">Cell outer membrane</location>
    </subcellularLocation>
</comment>
<accession>A0A1T4TQR0</accession>
<keyword evidence="9" id="KW-1185">Reference proteome</keyword>
<protein>
    <submittedName>
        <fullName evidence="8">Starch-binding associating with outer membrane</fullName>
    </submittedName>
</protein>
<dbReference type="GO" id="GO:0009279">
    <property type="term" value="C:cell outer membrane"/>
    <property type="evidence" value="ECO:0007669"/>
    <property type="project" value="UniProtKB-SubCell"/>
</dbReference>
<dbReference type="InterPro" id="IPR033985">
    <property type="entry name" value="SusD-like_N"/>
</dbReference>
<evidence type="ECO:0000313" key="8">
    <source>
        <dbReference type="EMBL" id="SKA42783.1"/>
    </source>
</evidence>
<evidence type="ECO:0000256" key="3">
    <source>
        <dbReference type="ARBA" id="ARBA00022729"/>
    </source>
</evidence>
<dbReference type="InterPro" id="IPR011990">
    <property type="entry name" value="TPR-like_helical_dom_sf"/>
</dbReference>
<evidence type="ECO:0000256" key="1">
    <source>
        <dbReference type="ARBA" id="ARBA00004442"/>
    </source>
</evidence>
<dbReference type="RefSeq" id="WP_159456211.1">
    <property type="nucleotide sequence ID" value="NZ_FUWZ01000006.1"/>
</dbReference>
<comment type="similarity">
    <text evidence="2">Belongs to the SusD family.</text>
</comment>
<feature type="domain" description="SusD-like N-terminal" evidence="7">
    <location>
        <begin position="96"/>
        <end position="223"/>
    </location>
</feature>
<dbReference type="Gene3D" id="1.25.40.390">
    <property type="match status" value="1"/>
</dbReference>
<feature type="domain" description="RagB/SusD" evidence="6">
    <location>
        <begin position="287"/>
        <end position="534"/>
    </location>
</feature>
<dbReference type="Pfam" id="PF14322">
    <property type="entry name" value="SusD-like_3"/>
    <property type="match status" value="1"/>
</dbReference>
<keyword evidence="4" id="KW-0472">Membrane</keyword>
<dbReference type="OrthoDB" id="5694214at2"/>
<keyword evidence="5" id="KW-0998">Cell outer membrane</keyword>
<dbReference type="SUPFAM" id="SSF48452">
    <property type="entry name" value="TPR-like"/>
    <property type="match status" value="1"/>
</dbReference>
<dbReference type="InterPro" id="IPR012944">
    <property type="entry name" value="SusD_RagB_dom"/>
</dbReference>
<dbReference type="AlphaFoldDB" id="A0A1T4TQR0"/>
<organism evidence="8 9">
    <name type="scientific">Chitinophaga eiseniae</name>
    <dbReference type="NCBI Taxonomy" id="634771"/>
    <lineage>
        <taxon>Bacteria</taxon>
        <taxon>Pseudomonadati</taxon>
        <taxon>Bacteroidota</taxon>
        <taxon>Chitinophagia</taxon>
        <taxon>Chitinophagales</taxon>
        <taxon>Chitinophagaceae</taxon>
        <taxon>Chitinophaga</taxon>
    </lineage>
</organism>